<name>A0ABZ2M966_9BACT</name>
<sequence>MTEVLRAHQRSRRGMPGAASLCAMKYDTKIAIAVRDDLAAWQKLNVTAFLASGVAIGIDEVAGEPYEDAAGRRYLALFRQPVLVYAGSYEALSSAHARALERGLSAAIYTDEMFVTNNDVDNRAAVRSADPKQLRLAGIAIYGPRGIADKAFKGLRLHE</sequence>
<dbReference type="EMBL" id="CP089984">
    <property type="protein sequence ID" value="WXB19066.1"/>
    <property type="molecule type" value="Genomic_DNA"/>
</dbReference>
<dbReference type="RefSeq" id="WP_394828689.1">
    <property type="nucleotide sequence ID" value="NZ_CP089984.1"/>
</dbReference>
<proteinExistence type="predicted"/>
<dbReference type="InterPro" id="IPR018988">
    <property type="entry name" value="DUF2000"/>
</dbReference>
<dbReference type="Gene3D" id="3.40.1490.10">
    <property type="entry name" value="Bit1"/>
    <property type="match status" value="1"/>
</dbReference>
<dbReference type="SUPFAM" id="SSF102462">
    <property type="entry name" value="Peptidyl-tRNA hydrolase II"/>
    <property type="match status" value="1"/>
</dbReference>
<protein>
    <submittedName>
        <fullName evidence="1">DUF2000 domain-containing protein</fullName>
    </submittedName>
</protein>
<gene>
    <name evidence="1" type="ORF">LZC94_17730</name>
</gene>
<accession>A0ABZ2M966</accession>
<keyword evidence="2" id="KW-1185">Reference proteome</keyword>
<evidence type="ECO:0000313" key="2">
    <source>
        <dbReference type="Proteomes" id="UP001370348"/>
    </source>
</evidence>
<reference evidence="1 2" key="1">
    <citation type="submission" date="2021-12" db="EMBL/GenBank/DDBJ databases">
        <title>Discovery of the Pendulisporaceae a myxobacterial family with distinct sporulation behavior and unique specialized metabolism.</title>
        <authorList>
            <person name="Garcia R."/>
            <person name="Popoff A."/>
            <person name="Bader C.D."/>
            <person name="Loehr J."/>
            <person name="Walesch S."/>
            <person name="Walt C."/>
            <person name="Boldt J."/>
            <person name="Bunk B."/>
            <person name="Haeckl F.J.F.P.J."/>
            <person name="Gunesch A.P."/>
            <person name="Birkelbach J."/>
            <person name="Nuebel U."/>
            <person name="Pietschmann T."/>
            <person name="Bach T."/>
            <person name="Mueller R."/>
        </authorList>
    </citation>
    <scope>NUCLEOTIDE SEQUENCE [LARGE SCALE GENOMIC DNA]</scope>
    <source>
        <strain evidence="1 2">MSr11954</strain>
    </source>
</reference>
<evidence type="ECO:0000313" key="1">
    <source>
        <dbReference type="EMBL" id="WXB19066.1"/>
    </source>
</evidence>
<organism evidence="1 2">
    <name type="scientific">Pendulispora albinea</name>
    <dbReference type="NCBI Taxonomy" id="2741071"/>
    <lineage>
        <taxon>Bacteria</taxon>
        <taxon>Pseudomonadati</taxon>
        <taxon>Myxococcota</taxon>
        <taxon>Myxococcia</taxon>
        <taxon>Myxococcales</taxon>
        <taxon>Sorangiineae</taxon>
        <taxon>Pendulisporaceae</taxon>
        <taxon>Pendulispora</taxon>
    </lineage>
</organism>
<dbReference type="Pfam" id="PF09391">
    <property type="entry name" value="DUF2000"/>
    <property type="match status" value="1"/>
</dbReference>
<dbReference type="InterPro" id="IPR023476">
    <property type="entry name" value="Pep_tRNA_hydro_II_dom_sf"/>
</dbReference>
<dbReference type="Proteomes" id="UP001370348">
    <property type="component" value="Chromosome"/>
</dbReference>